<comment type="caution">
    <text evidence="11">The sequence shown here is derived from an EMBL/GenBank/DDBJ whole genome shotgun (WGS) entry which is preliminary data.</text>
</comment>
<dbReference type="InterPro" id="IPR027469">
    <property type="entry name" value="Cation_efflux_TMD_sf"/>
</dbReference>
<comment type="subcellular location">
    <subcellularLocation>
        <location evidence="2">Vacuole membrane</location>
        <topology evidence="2">Multi-pass membrane protein</topology>
    </subcellularLocation>
</comment>
<dbReference type="PANTHER" id="PTHR43840:SF45">
    <property type="entry name" value="METAL TOLERANCE PROTEIN C3-RELATED"/>
    <property type="match status" value="1"/>
</dbReference>
<evidence type="ECO:0000259" key="9">
    <source>
        <dbReference type="Pfam" id="PF01545"/>
    </source>
</evidence>
<evidence type="ECO:0000313" key="11">
    <source>
        <dbReference type="EMBL" id="KAK9921646.1"/>
    </source>
</evidence>
<dbReference type="NCBIfam" id="TIGR01297">
    <property type="entry name" value="CDF"/>
    <property type="match status" value="1"/>
</dbReference>
<dbReference type="InterPro" id="IPR058533">
    <property type="entry name" value="Cation_efflux_TM"/>
</dbReference>
<organism evidence="11 12">
    <name type="scientific">Rubus argutus</name>
    <name type="common">Southern blackberry</name>
    <dbReference type="NCBI Taxonomy" id="59490"/>
    <lineage>
        <taxon>Eukaryota</taxon>
        <taxon>Viridiplantae</taxon>
        <taxon>Streptophyta</taxon>
        <taxon>Embryophyta</taxon>
        <taxon>Tracheophyta</taxon>
        <taxon>Spermatophyta</taxon>
        <taxon>Magnoliopsida</taxon>
        <taxon>eudicotyledons</taxon>
        <taxon>Gunneridae</taxon>
        <taxon>Pentapetalae</taxon>
        <taxon>rosids</taxon>
        <taxon>fabids</taxon>
        <taxon>Rosales</taxon>
        <taxon>Rosaceae</taxon>
        <taxon>Rosoideae</taxon>
        <taxon>Rosoideae incertae sedis</taxon>
        <taxon>Rubus</taxon>
    </lineage>
</organism>
<evidence type="ECO:0000256" key="2">
    <source>
        <dbReference type="ARBA" id="ARBA00004128"/>
    </source>
</evidence>
<reference evidence="11 12" key="1">
    <citation type="journal article" date="2023" name="G3 (Bethesda)">
        <title>A chromosome-length genome assembly and annotation of blackberry (Rubus argutus, cv. 'Hillquist').</title>
        <authorList>
            <person name="Bruna T."/>
            <person name="Aryal R."/>
            <person name="Dudchenko O."/>
            <person name="Sargent D.J."/>
            <person name="Mead D."/>
            <person name="Buti M."/>
            <person name="Cavallini A."/>
            <person name="Hytonen T."/>
            <person name="Andres J."/>
            <person name="Pham M."/>
            <person name="Weisz D."/>
            <person name="Mascagni F."/>
            <person name="Usai G."/>
            <person name="Natali L."/>
            <person name="Bassil N."/>
            <person name="Fernandez G.E."/>
            <person name="Lomsadze A."/>
            <person name="Armour M."/>
            <person name="Olukolu B."/>
            <person name="Poorten T."/>
            <person name="Britton C."/>
            <person name="Davik J."/>
            <person name="Ashrafi H."/>
            <person name="Aiden E.L."/>
            <person name="Borodovsky M."/>
            <person name="Worthington M."/>
        </authorList>
    </citation>
    <scope>NUCLEOTIDE SEQUENCE [LARGE SCALE GENOMIC DNA]</scope>
    <source>
        <strain evidence="11">PI 553951</strain>
    </source>
</reference>
<dbReference type="AlphaFoldDB" id="A0AAW1WAF2"/>
<dbReference type="Pfam" id="PF01545">
    <property type="entry name" value="Cation_efflux"/>
    <property type="match status" value="1"/>
</dbReference>
<dbReference type="GO" id="GO:0005384">
    <property type="term" value="F:manganese ion transmembrane transporter activity"/>
    <property type="evidence" value="ECO:0007669"/>
    <property type="project" value="TreeGrafter"/>
</dbReference>
<evidence type="ECO:0000313" key="12">
    <source>
        <dbReference type="Proteomes" id="UP001457282"/>
    </source>
</evidence>
<feature type="transmembrane region" description="Helical" evidence="8">
    <location>
        <begin position="177"/>
        <end position="196"/>
    </location>
</feature>
<dbReference type="PANTHER" id="PTHR43840">
    <property type="entry name" value="MITOCHONDRIAL METAL TRANSPORTER 1-RELATED"/>
    <property type="match status" value="1"/>
</dbReference>
<name>A0AAW1WAF2_RUBAR</name>
<keyword evidence="12" id="KW-1185">Reference proteome</keyword>
<dbReference type="InterPro" id="IPR050291">
    <property type="entry name" value="CDF_Transporter"/>
</dbReference>
<dbReference type="InterPro" id="IPR027470">
    <property type="entry name" value="Cation_efflux_CTD"/>
</dbReference>
<keyword evidence="7 8" id="KW-0472">Membrane</keyword>
<dbReference type="EMBL" id="JBEDUW010000006">
    <property type="protein sequence ID" value="KAK9921646.1"/>
    <property type="molecule type" value="Genomic_DNA"/>
</dbReference>
<feature type="transmembrane region" description="Helical" evidence="8">
    <location>
        <begin position="216"/>
        <end position="236"/>
    </location>
</feature>
<comment type="function">
    <text evidence="1">Involved in sequestration of excess metal in the cytoplasm into vacuoles to maintain metal homeostasis.</text>
</comment>
<dbReference type="SUPFAM" id="SSF160240">
    <property type="entry name" value="Cation efflux protein cytoplasmic domain-like"/>
    <property type="match status" value="1"/>
</dbReference>
<dbReference type="Proteomes" id="UP001457282">
    <property type="component" value="Unassembled WGS sequence"/>
</dbReference>
<dbReference type="InterPro" id="IPR002524">
    <property type="entry name" value="Cation_efflux"/>
</dbReference>
<evidence type="ECO:0000256" key="5">
    <source>
        <dbReference type="ARBA" id="ARBA00022692"/>
    </source>
</evidence>
<protein>
    <recommendedName>
        <fullName evidence="13">Cation efflux protein cytoplasmic domain-containing protein</fullName>
    </recommendedName>
</protein>
<sequence>MEGGLKTKLLLSEGEKLNQNGLLQDRNSVTALRCDFFSKLPDKVRSGFDPEAPFHINLSKTTGFIEGEREYYEKQFATLRSFEEVDSLESPHVIDEEQDRKEQAQHERAMNISNWANTLLLALKIYATIKSGSLAIAASTLDSLLDLMAGAILWFTHLSMKNINIYKYPIGKLRVQPVGIVVFAAVMATLGFQVLVQALEQLIEDTPSEKMTSEKLIWLYAIMLTATGVKLVLWFYCRSSGNTIVRAYAKDHYFDVVTNVVGLVAAVLGDEFYWWIDPVGAIILAVYTISNWSGTVLENAVSLVGQSAPPEVLQKLTYLILRHHSLIKRVDTVRAYTFGVLYFVEVDIELPEDLPLKEAHAIGESLQIKIEELPEVERAFVHLDYECDHKPEHSVLSRLPNSHP</sequence>
<dbReference type="Pfam" id="PF16916">
    <property type="entry name" value="ZT_dimer"/>
    <property type="match status" value="1"/>
</dbReference>
<keyword evidence="4" id="KW-0926">Vacuole</keyword>
<dbReference type="InterPro" id="IPR036837">
    <property type="entry name" value="Cation_efflux_CTD_sf"/>
</dbReference>
<evidence type="ECO:0000256" key="7">
    <source>
        <dbReference type="ARBA" id="ARBA00023136"/>
    </source>
</evidence>
<feature type="domain" description="Cation efflux protein cytoplasmic" evidence="10">
    <location>
        <begin position="309"/>
        <end position="384"/>
    </location>
</feature>
<keyword evidence="5 8" id="KW-0812">Transmembrane</keyword>
<evidence type="ECO:0000256" key="8">
    <source>
        <dbReference type="SAM" id="Phobius"/>
    </source>
</evidence>
<evidence type="ECO:0000256" key="1">
    <source>
        <dbReference type="ARBA" id="ARBA00003168"/>
    </source>
</evidence>
<proteinExistence type="predicted"/>
<evidence type="ECO:0000259" key="10">
    <source>
        <dbReference type="Pfam" id="PF16916"/>
    </source>
</evidence>
<gene>
    <name evidence="11" type="ORF">M0R45_030149</name>
</gene>
<dbReference type="SUPFAM" id="SSF161111">
    <property type="entry name" value="Cation efflux protein transmembrane domain-like"/>
    <property type="match status" value="1"/>
</dbReference>
<dbReference type="Gene3D" id="3.30.70.1350">
    <property type="entry name" value="Cation efflux protein, cytoplasmic domain"/>
    <property type="match status" value="1"/>
</dbReference>
<dbReference type="FunFam" id="3.30.70.1350:FF:000005">
    <property type="entry name" value="Metal tolerance protein 4"/>
    <property type="match status" value="1"/>
</dbReference>
<keyword evidence="3" id="KW-0813">Transport</keyword>
<evidence type="ECO:0000256" key="3">
    <source>
        <dbReference type="ARBA" id="ARBA00022448"/>
    </source>
</evidence>
<dbReference type="FunFam" id="1.20.1510.10:FF:000015">
    <property type="entry name" value="Metal tolerance protein 4"/>
    <property type="match status" value="1"/>
</dbReference>
<evidence type="ECO:0000256" key="4">
    <source>
        <dbReference type="ARBA" id="ARBA00022554"/>
    </source>
</evidence>
<keyword evidence="6 8" id="KW-1133">Transmembrane helix</keyword>
<dbReference type="GO" id="GO:0005774">
    <property type="term" value="C:vacuolar membrane"/>
    <property type="evidence" value="ECO:0007669"/>
    <property type="project" value="UniProtKB-SubCell"/>
</dbReference>
<feature type="transmembrane region" description="Helical" evidence="8">
    <location>
        <begin position="135"/>
        <end position="156"/>
    </location>
</feature>
<evidence type="ECO:0008006" key="13">
    <source>
        <dbReference type="Google" id="ProtNLM"/>
    </source>
</evidence>
<feature type="domain" description="Cation efflux protein transmembrane" evidence="9">
    <location>
        <begin position="113"/>
        <end position="304"/>
    </location>
</feature>
<evidence type="ECO:0000256" key="6">
    <source>
        <dbReference type="ARBA" id="ARBA00022989"/>
    </source>
</evidence>
<dbReference type="Gene3D" id="1.20.1510.10">
    <property type="entry name" value="Cation efflux protein transmembrane domain"/>
    <property type="match status" value="1"/>
</dbReference>
<accession>A0AAW1WAF2</accession>